<dbReference type="Gene3D" id="3.40.50.150">
    <property type="entry name" value="Vaccinia Virus protein VP39"/>
    <property type="match status" value="1"/>
</dbReference>
<keyword evidence="2" id="KW-1185">Reference proteome</keyword>
<dbReference type="RefSeq" id="WP_192038526.1">
    <property type="nucleotide sequence ID" value="NZ_JACYWE010000003.1"/>
</dbReference>
<dbReference type="SUPFAM" id="SSF53335">
    <property type="entry name" value="S-adenosyl-L-methionine-dependent methyltransferases"/>
    <property type="match status" value="1"/>
</dbReference>
<dbReference type="CDD" id="cd02440">
    <property type="entry name" value="AdoMet_MTases"/>
    <property type="match status" value="1"/>
</dbReference>
<evidence type="ECO:0000313" key="2">
    <source>
        <dbReference type="Proteomes" id="UP000642993"/>
    </source>
</evidence>
<dbReference type="Proteomes" id="UP000642993">
    <property type="component" value="Unassembled WGS sequence"/>
</dbReference>
<reference evidence="1" key="1">
    <citation type="submission" date="2020-09" db="EMBL/GenBank/DDBJ databases">
        <title>Hoyosella lacisalsi sp. nov., a halotolerant actinobacterium isolated from soil of Lake Gudzhirganskoe.</title>
        <authorList>
            <person name="Yang Q."/>
            <person name="Guo P.Y."/>
            <person name="Liu S.W."/>
            <person name="Li F.N."/>
            <person name="Sun C.H."/>
        </authorList>
    </citation>
    <scope>NUCLEOTIDE SEQUENCE</scope>
    <source>
        <strain evidence="1">G463</strain>
    </source>
</reference>
<comment type="caution">
    <text evidence="1">The sequence shown here is derived from an EMBL/GenBank/DDBJ whole genome shotgun (WGS) entry which is preliminary data.</text>
</comment>
<gene>
    <name evidence="1" type="ORF">HT102_06050</name>
</gene>
<name>A0A927PLQ1_9ACTN</name>
<accession>A0A927PLQ1</accession>
<protein>
    <submittedName>
        <fullName evidence="1">Uncharacterized protein</fullName>
    </submittedName>
</protein>
<sequence length="216" mass="23896">MNPPPSRRRATPPSWSTYRQSIGDRSELFAGIADAWSPARALYLGSYLDASPSTAIASVIYVDLNRRAARYFADEERVAAELKGHLHRISSPEVRFVHADYTKPLPVPEASFDLVISLYAGPVWGQCDQYFAPRGLFLANASHGDASLAALDPRLELVAAVHSRDGRFRIDRDQLDSYLIPKKPADADPALIRSRGRGIAYTRSAFAYLFRYAPAG</sequence>
<dbReference type="EMBL" id="JACYWE010000003">
    <property type="protein sequence ID" value="MBD8506044.1"/>
    <property type="molecule type" value="Genomic_DNA"/>
</dbReference>
<dbReference type="AlphaFoldDB" id="A0A927PLQ1"/>
<organism evidence="1 2">
    <name type="scientific">Lolliginicoccus lacisalsi</name>
    <dbReference type="NCBI Taxonomy" id="2742202"/>
    <lineage>
        <taxon>Bacteria</taxon>
        <taxon>Bacillati</taxon>
        <taxon>Actinomycetota</taxon>
        <taxon>Actinomycetes</taxon>
        <taxon>Mycobacteriales</taxon>
        <taxon>Hoyosellaceae</taxon>
        <taxon>Lolliginicoccus</taxon>
    </lineage>
</organism>
<dbReference type="InterPro" id="IPR029063">
    <property type="entry name" value="SAM-dependent_MTases_sf"/>
</dbReference>
<evidence type="ECO:0000313" key="1">
    <source>
        <dbReference type="EMBL" id="MBD8506044.1"/>
    </source>
</evidence>
<proteinExistence type="predicted"/>